<evidence type="ECO:0000313" key="1">
    <source>
        <dbReference type="EMBL" id="CAK9152248.1"/>
    </source>
</evidence>
<reference evidence="1 2" key="1">
    <citation type="submission" date="2024-02" db="EMBL/GenBank/DDBJ databases">
        <authorList>
            <person name="Vignale AGUSTIN F."/>
            <person name="Sosa J E."/>
            <person name="Modenutti C."/>
        </authorList>
    </citation>
    <scope>NUCLEOTIDE SEQUENCE [LARGE SCALE GENOMIC DNA]</scope>
</reference>
<dbReference type="Proteomes" id="UP001642360">
    <property type="component" value="Unassembled WGS sequence"/>
</dbReference>
<gene>
    <name evidence="1" type="ORF">ILEXP_LOCUS20462</name>
</gene>
<organism evidence="1 2">
    <name type="scientific">Ilex paraguariensis</name>
    <name type="common">yerba mate</name>
    <dbReference type="NCBI Taxonomy" id="185542"/>
    <lineage>
        <taxon>Eukaryota</taxon>
        <taxon>Viridiplantae</taxon>
        <taxon>Streptophyta</taxon>
        <taxon>Embryophyta</taxon>
        <taxon>Tracheophyta</taxon>
        <taxon>Spermatophyta</taxon>
        <taxon>Magnoliopsida</taxon>
        <taxon>eudicotyledons</taxon>
        <taxon>Gunneridae</taxon>
        <taxon>Pentapetalae</taxon>
        <taxon>asterids</taxon>
        <taxon>campanulids</taxon>
        <taxon>Aquifoliales</taxon>
        <taxon>Aquifoliaceae</taxon>
        <taxon>Ilex</taxon>
    </lineage>
</organism>
<proteinExistence type="predicted"/>
<protein>
    <submittedName>
        <fullName evidence="1">Uncharacterized protein</fullName>
    </submittedName>
</protein>
<comment type="caution">
    <text evidence="1">The sequence shown here is derived from an EMBL/GenBank/DDBJ whole genome shotgun (WGS) entry which is preliminary data.</text>
</comment>
<keyword evidence="2" id="KW-1185">Reference proteome</keyword>
<sequence length="159" mass="17439">MERESSSTIQTNQENDGIEMNNVVNMDDEVEEPNVGMVFDSYEDLFDYYTTYGKRLAFPDSPVVGSDVVSSVIGPPNREVVDTSGTQESVIITVLKDEGVVDIWWEKMPSCWGEKRSQVVGRGTSNVGIGVGNTTTFAGGAQLLPGLEMVHWVEKLQGD</sequence>
<evidence type="ECO:0000313" key="2">
    <source>
        <dbReference type="Proteomes" id="UP001642360"/>
    </source>
</evidence>
<name>A0ABC8SB19_9AQUA</name>
<dbReference type="EMBL" id="CAUOFW020002247">
    <property type="protein sequence ID" value="CAK9152248.1"/>
    <property type="molecule type" value="Genomic_DNA"/>
</dbReference>
<dbReference type="AlphaFoldDB" id="A0ABC8SB19"/>
<accession>A0ABC8SB19</accession>